<gene>
    <name evidence="2" type="ORF">ALC53_06174</name>
</gene>
<reference evidence="2 3" key="1">
    <citation type="submission" date="2015-09" db="EMBL/GenBank/DDBJ databases">
        <title>Atta colombica WGS genome.</title>
        <authorList>
            <person name="Nygaard S."/>
            <person name="Hu H."/>
            <person name="Boomsma J."/>
            <person name="Zhang G."/>
        </authorList>
    </citation>
    <scope>NUCLEOTIDE SEQUENCE [LARGE SCALE GENOMIC DNA]</scope>
    <source>
        <strain evidence="2">Treedump-2</strain>
        <tissue evidence="2">Whole body</tissue>
    </source>
</reference>
<feature type="compositionally biased region" description="Basic residues" evidence="1">
    <location>
        <begin position="95"/>
        <end position="104"/>
    </location>
</feature>
<proteinExistence type="predicted"/>
<feature type="region of interest" description="Disordered" evidence="1">
    <location>
        <begin position="1"/>
        <end position="104"/>
    </location>
</feature>
<dbReference type="AlphaFoldDB" id="A0A195BH18"/>
<protein>
    <submittedName>
        <fullName evidence="2">Uncharacterized protein</fullName>
    </submittedName>
</protein>
<name>A0A195BH18_9HYME</name>
<feature type="compositionally biased region" description="Basic residues" evidence="1">
    <location>
        <begin position="34"/>
        <end position="48"/>
    </location>
</feature>
<organism evidence="2 3">
    <name type="scientific">Atta colombica</name>
    <dbReference type="NCBI Taxonomy" id="520822"/>
    <lineage>
        <taxon>Eukaryota</taxon>
        <taxon>Metazoa</taxon>
        <taxon>Ecdysozoa</taxon>
        <taxon>Arthropoda</taxon>
        <taxon>Hexapoda</taxon>
        <taxon>Insecta</taxon>
        <taxon>Pterygota</taxon>
        <taxon>Neoptera</taxon>
        <taxon>Endopterygota</taxon>
        <taxon>Hymenoptera</taxon>
        <taxon>Apocrita</taxon>
        <taxon>Aculeata</taxon>
        <taxon>Formicoidea</taxon>
        <taxon>Formicidae</taxon>
        <taxon>Myrmicinae</taxon>
        <taxon>Atta</taxon>
    </lineage>
</organism>
<feature type="compositionally biased region" description="Basic and acidic residues" evidence="1">
    <location>
        <begin position="67"/>
        <end position="94"/>
    </location>
</feature>
<evidence type="ECO:0000313" key="2">
    <source>
        <dbReference type="EMBL" id="KYM83442.1"/>
    </source>
</evidence>
<accession>A0A195BH18</accession>
<evidence type="ECO:0000256" key="1">
    <source>
        <dbReference type="SAM" id="MobiDB-lite"/>
    </source>
</evidence>
<dbReference type="EMBL" id="KQ976490">
    <property type="protein sequence ID" value="KYM83442.1"/>
    <property type="molecule type" value="Genomic_DNA"/>
</dbReference>
<keyword evidence="3" id="KW-1185">Reference proteome</keyword>
<sequence length="104" mass="11651">MPIGDPVPISQSSSESPSTPWKSHNKSNTTMSKSARRRLSAVQLRHHSSTAFRVFRTPGRTIPPEANSKKHTERRCQLDVSRADQPHALGERGGKSRKSQEKKH</sequence>
<evidence type="ECO:0000313" key="3">
    <source>
        <dbReference type="Proteomes" id="UP000078540"/>
    </source>
</evidence>
<feature type="compositionally biased region" description="Low complexity" evidence="1">
    <location>
        <begin position="1"/>
        <end position="22"/>
    </location>
</feature>
<dbReference type="Proteomes" id="UP000078540">
    <property type="component" value="Unassembled WGS sequence"/>
</dbReference>